<dbReference type="Gene3D" id="1.10.357.140">
    <property type="entry name" value="UbiA prenyltransferase"/>
    <property type="match status" value="1"/>
</dbReference>
<dbReference type="FunFam" id="1.10.357.140:FF:000008">
    <property type="entry name" value="4-hydroxybenzoate octaprenyltransferase"/>
    <property type="match status" value="1"/>
</dbReference>
<dbReference type="RefSeq" id="WP_124793997.1">
    <property type="nucleotide sequence ID" value="NZ_RQYC01000002.1"/>
</dbReference>
<accession>A0A3P2A8A4</accession>
<sequence length="299" mass="33789">MKALSVFSKLLHPNMLARFAVYARLMRLDRPIGTLLLLWPTLWAVWLASDGRPDFTVLAAFAAGTFLMRSAGCVVNDWADRDIDGHVARTASRPAAQGLVSKSEVVKLTLVLCGLAALCLIPFDFKTWLLAVPALFLAFTYPYTKRFFPVPQLYLGLAFSFGIPMVFMATLGEIPALAWWLFAANVFWTLAYDTIYAIADKADDLKLSVQTSAITLGRFDAEGAMLCYAIFDLLMMQVGLMINAVWLYWLMLVAVVCWQWRFYLNIQTREPQACFDTFLQNNKIGLLWFLGIVMHYAYI</sequence>
<keyword evidence="7 11" id="KW-0831">Ubiquinone biosynthesis</keyword>
<dbReference type="InterPro" id="IPR044878">
    <property type="entry name" value="UbiA_sf"/>
</dbReference>
<evidence type="ECO:0000256" key="2">
    <source>
        <dbReference type="ARBA" id="ARBA00004141"/>
    </source>
</evidence>
<dbReference type="InterPro" id="IPR039653">
    <property type="entry name" value="Prenyltransferase"/>
</dbReference>
<evidence type="ECO:0000256" key="10">
    <source>
        <dbReference type="ARBA" id="ARBA00023136"/>
    </source>
</evidence>
<dbReference type="NCBIfam" id="TIGR01474">
    <property type="entry name" value="ubiA_proteo"/>
    <property type="match status" value="1"/>
</dbReference>
<evidence type="ECO:0000256" key="12">
    <source>
        <dbReference type="NCBIfam" id="TIGR01474"/>
    </source>
</evidence>
<feature type="transmembrane region" description="Helical" evidence="11">
    <location>
        <begin position="153"/>
        <end position="171"/>
    </location>
</feature>
<organism evidence="13 14">
    <name type="scientific">Conchiformibius steedae</name>
    <dbReference type="NCBI Taxonomy" id="153493"/>
    <lineage>
        <taxon>Bacteria</taxon>
        <taxon>Pseudomonadati</taxon>
        <taxon>Pseudomonadota</taxon>
        <taxon>Betaproteobacteria</taxon>
        <taxon>Neisseriales</taxon>
        <taxon>Neisseriaceae</taxon>
        <taxon>Conchiformibius</taxon>
    </lineage>
</organism>
<evidence type="ECO:0000313" key="13">
    <source>
        <dbReference type="EMBL" id="RRD91188.1"/>
    </source>
</evidence>
<comment type="pathway">
    <text evidence="11">Cofactor biosynthesis; ubiquinone biosynthesis.</text>
</comment>
<dbReference type="PANTHER" id="PTHR11048:SF28">
    <property type="entry name" value="4-HYDROXYBENZOATE POLYPRENYLTRANSFERASE, MITOCHONDRIAL"/>
    <property type="match status" value="1"/>
</dbReference>
<evidence type="ECO:0000256" key="9">
    <source>
        <dbReference type="ARBA" id="ARBA00022989"/>
    </source>
</evidence>
<dbReference type="InterPro" id="IPR000537">
    <property type="entry name" value="UbiA_prenyltransferase"/>
</dbReference>
<keyword evidence="11" id="KW-0460">Magnesium</keyword>
<dbReference type="PANTHER" id="PTHR11048">
    <property type="entry name" value="PRENYLTRANSFERASES"/>
    <property type="match status" value="1"/>
</dbReference>
<comment type="similarity">
    <text evidence="3 11">Belongs to the UbiA prenyltransferase family.</text>
</comment>
<proteinExistence type="inferred from homology"/>
<evidence type="ECO:0000256" key="6">
    <source>
        <dbReference type="ARBA" id="ARBA00022679"/>
    </source>
</evidence>
<comment type="cofactor">
    <cofactor evidence="1 11">
        <name>Mg(2+)</name>
        <dbReference type="ChEBI" id="CHEBI:18420"/>
    </cofactor>
</comment>
<protein>
    <recommendedName>
        <fullName evidence="11 12">4-hydroxybenzoate octaprenyltransferase</fullName>
        <ecNumber evidence="11 12">2.5.1.39</ecNumber>
    </recommendedName>
    <alternativeName>
        <fullName evidence="11">4-HB polyprenyltransferase</fullName>
    </alternativeName>
</protein>
<dbReference type="GO" id="GO:0005886">
    <property type="term" value="C:plasma membrane"/>
    <property type="evidence" value="ECO:0007669"/>
    <property type="project" value="UniProtKB-SubCell"/>
</dbReference>
<keyword evidence="8 11" id="KW-0812">Transmembrane</keyword>
<evidence type="ECO:0000256" key="1">
    <source>
        <dbReference type="ARBA" id="ARBA00001946"/>
    </source>
</evidence>
<dbReference type="GO" id="GO:0006744">
    <property type="term" value="P:ubiquinone biosynthetic process"/>
    <property type="evidence" value="ECO:0007669"/>
    <property type="project" value="UniProtKB-UniRule"/>
</dbReference>
<dbReference type="AlphaFoldDB" id="A0A3P2A8A4"/>
<keyword evidence="10 11" id="KW-0472">Membrane</keyword>
<reference evidence="13 14" key="1">
    <citation type="submission" date="2018-11" db="EMBL/GenBank/DDBJ databases">
        <title>Genomes From Bacteria Associated with the Canine Oral Cavity: a Test Case for Automated Genome-Based Taxonomic Assignment.</title>
        <authorList>
            <person name="Coil D.A."/>
            <person name="Jospin G."/>
            <person name="Darling A.E."/>
            <person name="Wallis C."/>
            <person name="Davis I.J."/>
            <person name="Harris S."/>
            <person name="Eisen J.A."/>
            <person name="Holcombe L.J."/>
            <person name="O'Flynn C."/>
        </authorList>
    </citation>
    <scope>NUCLEOTIDE SEQUENCE [LARGE SCALE GENOMIC DNA]</scope>
    <source>
        <strain evidence="13 14">COT-280</strain>
    </source>
</reference>
<evidence type="ECO:0000256" key="3">
    <source>
        <dbReference type="ARBA" id="ARBA00005985"/>
    </source>
</evidence>
<dbReference type="FunFam" id="1.20.120.1780:FF:000001">
    <property type="entry name" value="4-hydroxybenzoate octaprenyltransferase"/>
    <property type="match status" value="1"/>
</dbReference>
<evidence type="ECO:0000313" key="14">
    <source>
        <dbReference type="Proteomes" id="UP000269923"/>
    </source>
</evidence>
<dbReference type="Gene3D" id="1.20.120.1780">
    <property type="entry name" value="UbiA prenyltransferase"/>
    <property type="match status" value="1"/>
</dbReference>
<gene>
    <name evidence="11" type="primary">ubiA</name>
    <name evidence="13" type="ORF">EII21_02000</name>
</gene>
<evidence type="ECO:0000256" key="7">
    <source>
        <dbReference type="ARBA" id="ARBA00022688"/>
    </source>
</evidence>
<evidence type="ECO:0000256" key="5">
    <source>
        <dbReference type="ARBA" id="ARBA00022519"/>
    </source>
</evidence>
<dbReference type="HAMAP" id="MF_01635">
    <property type="entry name" value="UbiA"/>
    <property type="match status" value="1"/>
</dbReference>
<dbReference type="STRING" id="1121352.GCA_000620925_00288"/>
<comment type="caution">
    <text evidence="13">The sequence shown here is derived from an EMBL/GenBank/DDBJ whole genome shotgun (WGS) entry which is preliminary data.</text>
</comment>
<evidence type="ECO:0000256" key="11">
    <source>
        <dbReference type="HAMAP-Rule" id="MF_01635"/>
    </source>
</evidence>
<dbReference type="UniPathway" id="UPA00232"/>
<comment type="caution">
    <text evidence="11">Lacks conserved residue(s) required for the propagation of feature annotation.</text>
</comment>
<keyword evidence="6 11" id="KW-0808">Transferase</keyword>
<dbReference type="CDD" id="cd13959">
    <property type="entry name" value="PT_UbiA_COQ2"/>
    <property type="match status" value="1"/>
</dbReference>
<keyword evidence="4 11" id="KW-1003">Cell membrane</keyword>
<evidence type="ECO:0000256" key="4">
    <source>
        <dbReference type="ARBA" id="ARBA00022475"/>
    </source>
</evidence>
<keyword evidence="5 11" id="KW-0997">Cell inner membrane</keyword>
<feature type="transmembrane region" description="Helical" evidence="11">
    <location>
        <begin position="177"/>
        <end position="199"/>
    </location>
</feature>
<dbReference type="GO" id="GO:0008412">
    <property type="term" value="F:4-hydroxybenzoate polyprenyltransferase activity"/>
    <property type="evidence" value="ECO:0007669"/>
    <property type="project" value="UniProtKB-UniRule"/>
</dbReference>
<keyword evidence="9 11" id="KW-1133">Transmembrane helix</keyword>
<dbReference type="EMBL" id="RQYC01000002">
    <property type="protein sequence ID" value="RRD91188.1"/>
    <property type="molecule type" value="Genomic_DNA"/>
</dbReference>
<dbReference type="Pfam" id="PF01040">
    <property type="entry name" value="UbiA"/>
    <property type="match status" value="1"/>
</dbReference>
<feature type="transmembrane region" description="Helical" evidence="11">
    <location>
        <begin position="105"/>
        <end position="123"/>
    </location>
</feature>
<dbReference type="Proteomes" id="UP000269923">
    <property type="component" value="Unassembled WGS sequence"/>
</dbReference>
<comment type="subcellular location">
    <subcellularLocation>
        <location evidence="11">Cell inner membrane</location>
        <topology evidence="11">Multi-pass membrane protein</topology>
    </subcellularLocation>
    <subcellularLocation>
        <location evidence="2">Membrane</location>
        <topology evidence="2">Multi-pass membrane protein</topology>
    </subcellularLocation>
</comment>
<evidence type="ECO:0000256" key="8">
    <source>
        <dbReference type="ARBA" id="ARBA00022692"/>
    </source>
</evidence>
<dbReference type="OrthoDB" id="9782418at2"/>
<dbReference type="InterPro" id="IPR030470">
    <property type="entry name" value="UbiA_prenylTrfase_CS"/>
</dbReference>
<keyword evidence="14" id="KW-1185">Reference proteome</keyword>
<dbReference type="InterPro" id="IPR006370">
    <property type="entry name" value="HB_polyprenyltransferase-like"/>
</dbReference>
<comment type="catalytic activity">
    <reaction evidence="11">
        <text>all-trans-octaprenyl diphosphate + 4-hydroxybenzoate = 4-hydroxy-3-(all-trans-octaprenyl)benzoate + diphosphate</text>
        <dbReference type="Rhea" id="RHEA:27782"/>
        <dbReference type="ChEBI" id="CHEBI:1617"/>
        <dbReference type="ChEBI" id="CHEBI:17879"/>
        <dbReference type="ChEBI" id="CHEBI:33019"/>
        <dbReference type="ChEBI" id="CHEBI:57711"/>
        <dbReference type="EC" id="2.5.1.39"/>
    </reaction>
</comment>
<name>A0A3P2A8A4_9NEIS</name>
<dbReference type="EC" id="2.5.1.39" evidence="11 12"/>
<comment type="function">
    <text evidence="11">Catalyzes the prenylation of para-hydroxybenzoate (PHB) with an all-trans polyprenyl group. Mediates the second step in the final reaction sequence of ubiquinone-8 (UQ-8) biosynthesis, which is the condensation of the polyisoprenoid side chain with PHB, generating the first membrane-bound Q intermediate 3-octaprenyl-4-hydroxybenzoate.</text>
</comment>
<dbReference type="PROSITE" id="PS00943">
    <property type="entry name" value="UBIA"/>
    <property type="match status" value="1"/>
</dbReference>